<evidence type="ECO:0000313" key="4">
    <source>
        <dbReference type="EMBL" id="MFC1400625.1"/>
    </source>
</evidence>
<dbReference type="PRINTS" id="PR00081">
    <property type="entry name" value="GDHRDH"/>
</dbReference>
<proteinExistence type="inferred from homology"/>
<dbReference type="InterPro" id="IPR002347">
    <property type="entry name" value="SDR_fam"/>
</dbReference>
<dbReference type="Proteomes" id="UP001592528">
    <property type="component" value="Unassembled WGS sequence"/>
</dbReference>
<dbReference type="CDD" id="cd05233">
    <property type="entry name" value="SDR_c"/>
    <property type="match status" value="1"/>
</dbReference>
<keyword evidence="2 4" id="KW-0560">Oxidoreductase</keyword>
<evidence type="ECO:0000256" key="1">
    <source>
        <dbReference type="ARBA" id="ARBA00006484"/>
    </source>
</evidence>
<accession>A0ABV6UGQ4</accession>
<name>A0ABV6UGQ4_9ACTN</name>
<dbReference type="Pfam" id="PF00106">
    <property type="entry name" value="adh_short"/>
    <property type="match status" value="1"/>
</dbReference>
<dbReference type="PROSITE" id="PS00061">
    <property type="entry name" value="ADH_SHORT"/>
    <property type="match status" value="1"/>
</dbReference>
<dbReference type="EC" id="1.-.-.-" evidence="4"/>
<dbReference type="RefSeq" id="WP_030253511.1">
    <property type="nucleotide sequence ID" value="NZ_JBHEZZ010000002.1"/>
</dbReference>
<dbReference type="GO" id="GO:0016491">
    <property type="term" value="F:oxidoreductase activity"/>
    <property type="evidence" value="ECO:0007669"/>
    <property type="project" value="UniProtKB-KW"/>
</dbReference>
<keyword evidence="5" id="KW-1185">Reference proteome</keyword>
<dbReference type="InterPro" id="IPR036291">
    <property type="entry name" value="NAD(P)-bd_dom_sf"/>
</dbReference>
<dbReference type="PANTHER" id="PTHR43669">
    <property type="entry name" value="5-KETO-D-GLUCONATE 5-REDUCTASE"/>
    <property type="match status" value="1"/>
</dbReference>
<evidence type="ECO:0000256" key="3">
    <source>
        <dbReference type="RuleBase" id="RU000363"/>
    </source>
</evidence>
<sequence length="245" mass="25530">MDTRVAVVTGAGSGIGRATARALLGAGWAVALAGRREAPLRETAAGDDVLVVPTDVTDPGSVDALFTAVKDRFGRLDLLFNNAGVAALSAPPEELEHEQWRRVVDTNLTGSFLCAQGAYRLMMAQDPQGGRIINNGSVSAQAPRPNSVAYTATKHAITGLTKSLALDGRRHNIACGQIDIGNAATEMTERMSTGTLQADGRTAVEPTMDVADVARTVLHMASLPLAANIPFVTVMASAMPLLGRG</sequence>
<comment type="caution">
    <text evidence="4">The sequence shown here is derived from an EMBL/GenBank/DDBJ whole genome shotgun (WGS) entry which is preliminary data.</text>
</comment>
<dbReference type="Gene3D" id="3.40.50.720">
    <property type="entry name" value="NAD(P)-binding Rossmann-like Domain"/>
    <property type="match status" value="1"/>
</dbReference>
<gene>
    <name evidence="4" type="ORF">ACEZDJ_04910</name>
</gene>
<reference evidence="4 5" key="1">
    <citation type="submission" date="2024-09" db="EMBL/GenBank/DDBJ databases">
        <authorList>
            <person name="Lee S.D."/>
        </authorList>
    </citation>
    <scope>NUCLEOTIDE SEQUENCE [LARGE SCALE GENOMIC DNA]</scope>
    <source>
        <strain evidence="4 5">N1-5</strain>
    </source>
</reference>
<organism evidence="4 5">
    <name type="scientific">Streptacidiphilus cavernicola</name>
    <dbReference type="NCBI Taxonomy" id="3342716"/>
    <lineage>
        <taxon>Bacteria</taxon>
        <taxon>Bacillati</taxon>
        <taxon>Actinomycetota</taxon>
        <taxon>Actinomycetes</taxon>
        <taxon>Kitasatosporales</taxon>
        <taxon>Streptomycetaceae</taxon>
        <taxon>Streptacidiphilus</taxon>
    </lineage>
</organism>
<dbReference type="InterPro" id="IPR020904">
    <property type="entry name" value="Sc_DH/Rdtase_CS"/>
</dbReference>
<evidence type="ECO:0000313" key="5">
    <source>
        <dbReference type="Proteomes" id="UP001592528"/>
    </source>
</evidence>
<protein>
    <submittedName>
        <fullName evidence="4">SDR family oxidoreductase</fullName>
        <ecNumber evidence="4">1.-.-.-</ecNumber>
    </submittedName>
</protein>
<dbReference type="SUPFAM" id="SSF51735">
    <property type="entry name" value="NAD(P)-binding Rossmann-fold domains"/>
    <property type="match status" value="1"/>
</dbReference>
<comment type="similarity">
    <text evidence="1 3">Belongs to the short-chain dehydrogenases/reductases (SDR) family.</text>
</comment>
<dbReference type="PANTHER" id="PTHR43669:SF12">
    <property type="entry name" value="BLR5618 PROTEIN"/>
    <property type="match status" value="1"/>
</dbReference>
<dbReference type="PRINTS" id="PR00080">
    <property type="entry name" value="SDRFAMILY"/>
</dbReference>
<dbReference type="EMBL" id="JBHEZZ010000002">
    <property type="protein sequence ID" value="MFC1400625.1"/>
    <property type="molecule type" value="Genomic_DNA"/>
</dbReference>
<evidence type="ECO:0000256" key="2">
    <source>
        <dbReference type="ARBA" id="ARBA00023002"/>
    </source>
</evidence>